<comment type="caution">
    <text evidence="5">The sequence shown here is derived from an EMBL/GenBank/DDBJ whole genome shotgun (WGS) entry which is preliminary data.</text>
</comment>
<evidence type="ECO:0000313" key="6">
    <source>
        <dbReference type="Proteomes" id="UP001516400"/>
    </source>
</evidence>
<feature type="domain" description="Orc1-like AAA ATPase" evidence="4">
    <location>
        <begin position="503"/>
        <end position="657"/>
    </location>
</feature>
<dbReference type="Gene3D" id="3.30.70.1230">
    <property type="entry name" value="Nucleotide cyclase"/>
    <property type="match status" value="2"/>
</dbReference>
<dbReference type="InterPro" id="IPR029787">
    <property type="entry name" value="Nucleotide_cyclase"/>
</dbReference>
<sequence length="1335" mass="154636">MQAKILDQHHQISRQSESIQSRKKIETLITFVPDVILAKNVATKSLIEHFDAVVLFIDISYIRLMSGISQEGIFKNNVTINAYLSVIMEIIFFFEGDVHHLVPTHITAIWKTTKQLCLYKLIDKVIQSALHIQELVDYLNLKMELTFETKQVISCGSLTFGVLGENRKIWVLIGDVIHSCCMAREACNPKEILITFDAWGHLYEGRYVVNHTSTGFVQILNRVFLPTEREEAKIHKANTANILSLCSEHLNFRNIMCSDMKNENQFFKHDYQKQKLKQNITQRRSLKTNALNVKELESFLIEPVIDKIEEYQPLEYLTEICEATIETILIVSTFCTESRWLSLLNETYTIIHNITSEKFGYNIETQSEWNRTIIFIIAFGLEGTTRDNDSQNALTTARDIMQRIKSLEDLENVNITISKQIVHCSVLGHPFRQSYFVIANEGMKNTSHSFKIFCDYETYETSKLPSNCFEIQRNISDEKLCFEFNESFKKFSSHSHEETAEVVIGREQELEFLQNIIFKPESPNDFRGIVVKGQSKSGKSILLRKIITSCRENGLPHASVNLCGGKSNPYYCVSSIYSQLIDFQNSNLSISRQLWNFEDNLQLRYSSFSEDIQSSMIIFEKFLKACRNTTKFSVVMIDNIQFIDIKSLQLLEDMLKIGAIRLLSAGHFEEDTLHILWKLSLSNNFKILNLEPLGAEYIPALICHFLGIHGVMKKIVKLVEKVCDGKPGWIETFLLELLDNKELKIQYIQYEDSLEDEFVLLHHKINEELRPMYIRIAIIGNICQKQMKNLTLNALTLNFFKSFPSYQQIIIKTAAVIGDMFTRSFLIIILEIPNNSFFTYAIKCLFDEEIFECGSKYFVENAKILSNELSCVCYMKNNEKKLFKYFPKYAFCKILHFRNSIIRKIAYELLSPNQKKDLHLKITELLEYENTLCPRCSQQRPSTIIKVKKYDDVIILAEPAKIEIGTQQEFRVKEAIRHEVKSTEESEIAECGSSNEILRRNWKPSNCFCLEILTRIYSDLVYHSNKANHLAKQIFFMYQYGSILILIGDLEDAINLLKEASQLCIFSNFEKHNITTNYSKFLFPRIVTAIAEAYYHLNNLKAAKNYILLCFRTQDIPMISLEYKCCFKLLTRNCESEIDDFFPQETGCEEYVGQSLAILMRILIAENQWKFAYSIAKRCMTLLKRENINVTILCDIYSSALDICSVEGKTHTCEELEKCALSVLLNLYSTHGITEFFAMAKLMKTLFFMKAKTDTISNAIRIGYRLYLMNYLIHADIFLIETVPILADLLISVKRIEDAVYCIKVTRRITRNTLYNGELLYFTFCVDLMLDSSFS</sequence>
<dbReference type="SUPFAM" id="SSF55073">
    <property type="entry name" value="Nucleotide cyclase"/>
    <property type="match status" value="1"/>
</dbReference>
<proteinExistence type="predicted"/>
<protein>
    <recommendedName>
        <fullName evidence="4">Orc1-like AAA ATPase domain-containing protein</fullName>
    </recommendedName>
</protein>
<dbReference type="SUPFAM" id="SSF48452">
    <property type="entry name" value="TPR-like"/>
    <property type="match status" value="1"/>
</dbReference>
<dbReference type="GO" id="GO:0005524">
    <property type="term" value="F:ATP binding"/>
    <property type="evidence" value="ECO:0007669"/>
    <property type="project" value="UniProtKB-KW"/>
</dbReference>
<dbReference type="SUPFAM" id="SSF52540">
    <property type="entry name" value="P-loop containing nucleoside triphosphate hydrolases"/>
    <property type="match status" value="1"/>
</dbReference>
<dbReference type="InterPro" id="IPR027417">
    <property type="entry name" value="P-loop_NTPase"/>
</dbReference>
<gene>
    <name evidence="5" type="ORF">HHI36_002676</name>
</gene>
<keyword evidence="1" id="KW-0547">Nucleotide-binding</keyword>
<organism evidence="5 6">
    <name type="scientific">Cryptolaemus montrouzieri</name>
    <dbReference type="NCBI Taxonomy" id="559131"/>
    <lineage>
        <taxon>Eukaryota</taxon>
        <taxon>Metazoa</taxon>
        <taxon>Ecdysozoa</taxon>
        <taxon>Arthropoda</taxon>
        <taxon>Hexapoda</taxon>
        <taxon>Insecta</taxon>
        <taxon>Pterygota</taxon>
        <taxon>Neoptera</taxon>
        <taxon>Endopterygota</taxon>
        <taxon>Coleoptera</taxon>
        <taxon>Polyphaga</taxon>
        <taxon>Cucujiformia</taxon>
        <taxon>Coccinelloidea</taxon>
        <taxon>Coccinellidae</taxon>
        <taxon>Scymninae</taxon>
        <taxon>Scymnini</taxon>
        <taxon>Cryptolaemus</taxon>
    </lineage>
</organism>
<keyword evidence="3" id="KW-0456">Lyase</keyword>
<name>A0ABD2PBR2_9CUCU</name>
<evidence type="ECO:0000256" key="1">
    <source>
        <dbReference type="ARBA" id="ARBA00022741"/>
    </source>
</evidence>
<evidence type="ECO:0000313" key="5">
    <source>
        <dbReference type="EMBL" id="KAL3288227.1"/>
    </source>
</evidence>
<accession>A0ABD2PBR2</accession>
<dbReference type="InterPro" id="IPR041664">
    <property type="entry name" value="AAA_16"/>
</dbReference>
<dbReference type="Gene3D" id="3.40.50.300">
    <property type="entry name" value="P-loop containing nucleotide triphosphate hydrolases"/>
    <property type="match status" value="1"/>
</dbReference>
<dbReference type="InterPro" id="IPR011990">
    <property type="entry name" value="TPR-like_helical_dom_sf"/>
</dbReference>
<evidence type="ECO:0000256" key="3">
    <source>
        <dbReference type="ARBA" id="ARBA00023239"/>
    </source>
</evidence>
<evidence type="ECO:0000256" key="2">
    <source>
        <dbReference type="ARBA" id="ARBA00022840"/>
    </source>
</evidence>
<dbReference type="PANTHER" id="PTHR16305">
    <property type="entry name" value="TESTICULAR SOLUBLE ADENYLYL CYCLASE"/>
    <property type="match status" value="1"/>
</dbReference>
<keyword evidence="2" id="KW-0067">ATP-binding</keyword>
<dbReference type="EMBL" id="JABFTP020000185">
    <property type="protein sequence ID" value="KAL3288227.1"/>
    <property type="molecule type" value="Genomic_DNA"/>
</dbReference>
<dbReference type="GO" id="GO:0016829">
    <property type="term" value="F:lyase activity"/>
    <property type="evidence" value="ECO:0007669"/>
    <property type="project" value="UniProtKB-KW"/>
</dbReference>
<evidence type="ECO:0000259" key="4">
    <source>
        <dbReference type="Pfam" id="PF13191"/>
    </source>
</evidence>
<dbReference type="Pfam" id="PF13191">
    <property type="entry name" value="AAA_16"/>
    <property type="match status" value="1"/>
</dbReference>
<keyword evidence="6" id="KW-1185">Reference proteome</keyword>
<dbReference type="Proteomes" id="UP001516400">
    <property type="component" value="Unassembled WGS sequence"/>
</dbReference>
<dbReference type="PANTHER" id="PTHR16305:SF28">
    <property type="entry name" value="GUANYLATE CYCLASE DOMAIN-CONTAINING PROTEIN"/>
    <property type="match status" value="1"/>
</dbReference>
<reference evidence="5 6" key="1">
    <citation type="journal article" date="2021" name="BMC Biol.">
        <title>Horizontally acquired antibacterial genes associated with adaptive radiation of ladybird beetles.</title>
        <authorList>
            <person name="Li H.S."/>
            <person name="Tang X.F."/>
            <person name="Huang Y.H."/>
            <person name="Xu Z.Y."/>
            <person name="Chen M.L."/>
            <person name="Du X.Y."/>
            <person name="Qiu B.Y."/>
            <person name="Chen P.T."/>
            <person name="Zhang W."/>
            <person name="Slipinski A."/>
            <person name="Escalona H.E."/>
            <person name="Waterhouse R.M."/>
            <person name="Zwick A."/>
            <person name="Pang H."/>
        </authorList>
    </citation>
    <scope>NUCLEOTIDE SEQUENCE [LARGE SCALE GENOMIC DNA]</scope>
    <source>
        <strain evidence="5">SYSU2018</strain>
    </source>
</reference>